<feature type="transmembrane region" description="Helical" evidence="1">
    <location>
        <begin position="80"/>
        <end position="100"/>
    </location>
</feature>
<dbReference type="EMBL" id="CP158299">
    <property type="protein sequence ID" value="XBV86538.1"/>
    <property type="molecule type" value="Genomic_DNA"/>
</dbReference>
<sequence length="225" mass="24548">MLRPQTARTLLHLILTLSLLITVLFVVADVGLSVQAMQAGGSAGLRLRVPVSVLLELNHRAFHVTEMMTPSRLAAWSRPMWLALTVAGASLWFLAARRVRALVDRLLDDPFDPANLRDLRLAVWVALVWQGLMLVSSLVGWLQNRDAQAQALSTLGQSLSRVPASSVSPHSTFNVLTLNPLGGLGLNLTPLVIAAALTILATVLRQAAALREEERRLRHEQALTI</sequence>
<reference evidence="2" key="1">
    <citation type="submission" date="2024-06" db="EMBL/GenBank/DDBJ databases">
        <title>Draft Genome Sequence of Deinococcus sonorensis Type Strain KR-87, a Biofilm Producing Representative of the Genus Deinococcus.</title>
        <authorList>
            <person name="Boren L.S."/>
            <person name="Grosso R.A."/>
            <person name="Hugenberg-Cox A.N."/>
            <person name="Hill J.T.E."/>
            <person name="Albert C.M."/>
            <person name="Tuohy J.M."/>
        </authorList>
    </citation>
    <scope>NUCLEOTIDE SEQUENCE</scope>
    <source>
        <strain evidence="2">KR-87</strain>
    </source>
</reference>
<dbReference type="AlphaFoldDB" id="A0AAU7UE25"/>
<feature type="transmembrane region" description="Helical" evidence="1">
    <location>
        <begin position="121"/>
        <end position="142"/>
    </location>
</feature>
<organism evidence="2">
    <name type="scientific">Deinococcus sonorensis KR-87</name>
    <dbReference type="NCBI Taxonomy" id="694439"/>
    <lineage>
        <taxon>Bacteria</taxon>
        <taxon>Thermotogati</taxon>
        <taxon>Deinococcota</taxon>
        <taxon>Deinococci</taxon>
        <taxon>Deinococcales</taxon>
        <taxon>Deinococcaceae</taxon>
        <taxon>Deinococcus</taxon>
    </lineage>
</organism>
<proteinExistence type="predicted"/>
<keyword evidence="1" id="KW-1133">Transmembrane helix</keyword>
<feature type="transmembrane region" description="Helical" evidence="1">
    <location>
        <begin position="188"/>
        <end position="208"/>
    </location>
</feature>
<protein>
    <recommendedName>
        <fullName evidence="3">DUF2975 domain-containing protein</fullName>
    </recommendedName>
</protein>
<dbReference type="RefSeq" id="WP_350244609.1">
    <property type="nucleotide sequence ID" value="NZ_CP158299.1"/>
</dbReference>
<evidence type="ECO:0000313" key="2">
    <source>
        <dbReference type="EMBL" id="XBV86538.1"/>
    </source>
</evidence>
<keyword evidence="1" id="KW-0472">Membrane</keyword>
<evidence type="ECO:0000256" key="1">
    <source>
        <dbReference type="SAM" id="Phobius"/>
    </source>
</evidence>
<accession>A0AAU7UE25</accession>
<gene>
    <name evidence="2" type="ORF">ABOD76_09580</name>
</gene>
<keyword evidence="1" id="KW-0812">Transmembrane</keyword>
<dbReference type="KEGG" id="dsc:ABOD76_09580"/>
<evidence type="ECO:0008006" key="3">
    <source>
        <dbReference type="Google" id="ProtNLM"/>
    </source>
</evidence>
<name>A0AAU7UE25_9DEIO</name>